<dbReference type="SUPFAM" id="SSF81296">
    <property type="entry name" value="E set domains"/>
    <property type="match status" value="1"/>
</dbReference>
<dbReference type="GO" id="GO:1990573">
    <property type="term" value="P:potassium ion import across plasma membrane"/>
    <property type="evidence" value="ECO:0007669"/>
    <property type="project" value="TreeGrafter"/>
</dbReference>
<dbReference type="InterPro" id="IPR013518">
    <property type="entry name" value="K_chnl_inward-rec_Kir_cyto"/>
</dbReference>
<dbReference type="Pfam" id="PF17655">
    <property type="entry name" value="IRK_C"/>
    <property type="match status" value="1"/>
</dbReference>
<keyword evidence="10 11" id="KW-0407">Ion channel</keyword>
<organism evidence="14 15">
    <name type="scientific">Fragilariopsis cylindrus CCMP1102</name>
    <dbReference type="NCBI Taxonomy" id="635003"/>
    <lineage>
        <taxon>Eukaryota</taxon>
        <taxon>Sar</taxon>
        <taxon>Stramenopiles</taxon>
        <taxon>Ochrophyta</taxon>
        <taxon>Bacillariophyta</taxon>
        <taxon>Bacillariophyceae</taxon>
        <taxon>Bacillariophycidae</taxon>
        <taxon>Bacillariales</taxon>
        <taxon>Bacillariaceae</taxon>
        <taxon>Fragilariopsis</taxon>
    </lineage>
</organism>
<keyword evidence="3 11" id="KW-0633">Potassium transport</keyword>
<dbReference type="OrthoDB" id="41961at2759"/>
<dbReference type="GO" id="GO:0005242">
    <property type="term" value="F:inward rectifier potassium channel activity"/>
    <property type="evidence" value="ECO:0007669"/>
    <property type="project" value="InterPro"/>
</dbReference>
<feature type="transmembrane region" description="Helical" evidence="12">
    <location>
        <begin position="48"/>
        <end position="75"/>
    </location>
</feature>
<dbReference type="PANTHER" id="PTHR11767">
    <property type="entry name" value="INWARD RECTIFIER POTASSIUM CHANNEL"/>
    <property type="match status" value="1"/>
</dbReference>
<dbReference type="GO" id="GO:0034765">
    <property type="term" value="P:regulation of monoatomic ion transmembrane transport"/>
    <property type="evidence" value="ECO:0007669"/>
    <property type="project" value="TreeGrafter"/>
</dbReference>
<comment type="subcellular location">
    <subcellularLocation>
        <location evidence="1 11">Membrane</location>
        <topology evidence="1 11">Multi-pass membrane protein</topology>
    </subcellularLocation>
</comment>
<keyword evidence="5 11" id="KW-0851">Voltage-gated channel</keyword>
<evidence type="ECO:0000256" key="3">
    <source>
        <dbReference type="ARBA" id="ARBA00022538"/>
    </source>
</evidence>
<dbReference type="Proteomes" id="UP000095751">
    <property type="component" value="Unassembled WGS sequence"/>
</dbReference>
<evidence type="ECO:0000256" key="2">
    <source>
        <dbReference type="ARBA" id="ARBA00022448"/>
    </source>
</evidence>
<keyword evidence="15" id="KW-1185">Reference proteome</keyword>
<evidence type="ECO:0000256" key="1">
    <source>
        <dbReference type="ARBA" id="ARBA00004141"/>
    </source>
</evidence>
<dbReference type="SUPFAM" id="SSF81324">
    <property type="entry name" value="Voltage-gated potassium channels"/>
    <property type="match status" value="1"/>
</dbReference>
<dbReference type="Gene3D" id="2.60.40.1400">
    <property type="entry name" value="G protein-activated inward rectifier potassium channel 1"/>
    <property type="match status" value="1"/>
</dbReference>
<dbReference type="GO" id="GO:0034702">
    <property type="term" value="C:monoatomic ion channel complex"/>
    <property type="evidence" value="ECO:0007669"/>
    <property type="project" value="UniProtKB-KW"/>
</dbReference>
<gene>
    <name evidence="14" type="ORF">FRACYDRAFT_192072</name>
</gene>
<evidence type="ECO:0000313" key="14">
    <source>
        <dbReference type="EMBL" id="OEU11682.1"/>
    </source>
</evidence>
<dbReference type="AlphaFoldDB" id="A0A1E7F0F6"/>
<feature type="domain" description="Inward rectifier potassium channel C-terminal" evidence="13">
    <location>
        <begin position="319"/>
        <end position="393"/>
    </location>
</feature>
<evidence type="ECO:0000256" key="5">
    <source>
        <dbReference type="ARBA" id="ARBA00022882"/>
    </source>
</evidence>
<dbReference type="InterPro" id="IPR014756">
    <property type="entry name" value="Ig_E-set"/>
</dbReference>
<keyword evidence="2 11" id="KW-0813">Transport</keyword>
<evidence type="ECO:0000256" key="11">
    <source>
        <dbReference type="RuleBase" id="RU003822"/>
    </source>
</evidence>
<evidence type="ECO:0000313" key="15">
    <source>
        <dbReference type="Proteomes" id="UP000095751"/>
    </source>
</evidence>
<evidence type="ECO:0000256" key="10">
    <source>
        <dbReference type="ARBA" id="ARBA00023303"/>
    </source>
</evidence>
<keyword evidence="4 11" id="KW-0812">Transmembrane</keyword>
<dbReference type="EMBL" id="KV784366">
    <property type="protein sequence ID" value="OEU11682.1"/>
    <property type="molecule type" value="Genomic_DNA"/>
</dbReference>
<keyword evidence="7 12" id="KW-1133">Transmembrane helix</keyword>
<evidence type="ECO:0000256" key="7">
    <source>
        <dbReference type="ARBA" id="ARBA00022989"/>
    </source>
</evidence>
<evidence type="ECO:0000259" key="13">
    <source>
        <dbReference type="Pfam" id="PF17655"/>
    </source>
</evidence>
<comment type="similarity">
    <text evidence="11">Belongs to the inward rectifier-type potassium channel (TC 1.A.2.1) family.</text>
</comment>
<protein>
    <submittedName>
        <fullName evidence="14">E set domain-containing protein</fullName>
    </submittedName>
</protein>
<sequence length="453" mass="51459">MSQVHLPRLITRDYPYNQSSTRVGIFNKNTKVLGTLLFKDWFHILLRYPFWASVPFCLMAWYISIWIWAAIYVSIDGSVANVDQNCGLGKPGIPMEIGAAYAFSLETFTTVGYDLPGSTRGFFNENCYGIQTAITLQMIWSMLYNAFLAAFFFALLSKSENRSIQLIFSNKLCINVVDGRVCANVRCYDIDSSFPLVECHVRMYLVDHKMKFHPLRLLEPNDELGGVLYPSAPTTVVHHIDHHSALSPGSMPLTEGNHGLTLRSIDSATAGREEIVCPVCGEAYGTYARLAKHIRYARIVEEKDDYPKESSHLGFQLPDTSPITLEEVQRHIERKLSEIVVVVEATDPQLSGTFQSVQSYKYEDIEFGADFERCLFANNNKFECDLQKFHGVIYDDDMYAKSFEGTWTARMSAKNDDVNVVNSPQRHNFPEKSNNTCILEENSSDIFEENEKE</sequence>
<keyword evidence="8 11" id="KW-0406">Ion transport</keyword>
<evidence type="ECO:0000256" key="12">
    <source>
        <dbReference type="SAM" id="Phobius"/>
    </source>
</evidence>
<dbReference type="Gene3D" id="1.10.287.70">
    <property type="match status" value="1"/>
</dbReference>
<evidence type="ECO:0000256" key="9">
    <source>
        <dbReference type="ARBA" id="ARBA00023136"/>
    </source>
</evidence>
<keyword evidence="9 12" id="KW-0472">Membrane</keyword>
<evidence type="ECO:0000256" key="4">
    <source>
        <dbReference type="ARBA" id="ARBA00022692"/>
    </source>
</evidence>
<dbReference type="InParanoid" id="A0A1E7F0F6"/>
<evidence type="ECO:0000256" key="8">
    <source>
        <dbReference type="ARBA" id="ARBA00023065"/>
    </source>
</evidence>
<feature type="transmembrane region" description="Helical" evidence="12">
    <location>
        <begin position="138"/>
        <end position="156"/>
    </location>
</feature>
<reference evidence="14 15" key="1">
    <citation type="submission" date="2016-09" db="EMBL/GenBank/DDBJ databases">
        <title>Extensive genetic diversity and differential bi-allelic expression allows diatom success in the polar Southern Ocean.</title>
        <authorList>
            <consortium name="DOE Joint Genome Institute"/>
            <person name="Mock T."/>
            <person name="Otillar R.P."/>
            <person name="Strauss J."/>
            <person name="Dupont C."/>
            <person name="Frickenhaus S."/>
            <person name="Maumus F."/>
            <person name="Mcmullan M."/>
            <person name="Sanges R."/>
            <person name="Schmutz J."/>
            <person name="Toseland A."/>
            <person name="Valas R."/>
            <person name="Veluchamy A."/>
            <person name="Ward B.J."/>
            <person name="Allen A."/>
            <person name="Barry K."/>
            <person name="Falciatore A."/>
            <person name="Ferrante M."/>
            <person name="Fortunato A.E."/>
            <person name="Gloeckner G."/>
            <person name="Gruber A."/>
            <person name="Hipkin R."/>
            <person name="Janech M."/>
            <person name="Kroth P."/>
            <person name="Leese F."/>
            <person name="Lindquist E."/>
            <person name="Lyon B.R."/>
            <person name="Martin J."/>
            <person name="Mayer C."/>
            <person name="Parker M."/>
            <person name="Quesneville H."/>
            <person name="Raymond J."/>
            <person name="Uhlig C."/>
            <person name="Valentin K.U."/>
            <person name="Worden A.Z."/>
            <person name="Armbrust E.V."/>
            <person name="Bowler C."/>
            <person name="Green B."/>
            <person name="Moulton V."/>
            <person name="Van Oosterhout C."/>
            <person name="Grigoriev I."/>
        </authorList>
    </citation>
    <scope>NUCLEOTIDE SEQUENCE [LARGE SCALE GENOMIC DNA]</scope>
    <source>
        <strain evidence="14 15">CCMP1102</strain>
    </source>
</reference>
<evidence type="ECO:0000256" key="6">
    <source>
        <dbReference type="ARBA" id="ARBA00022958"/>
    </source>
</evidence>
<dbReference type="KEGG" id="fcy:FRACYDRAFT_192072"/>
<dbReference type="PANTHER" id="PTHR11767:SF103">
    <property type="entry name" value="POTASSIUM CHANNEL INWARDLY RECTIFYING TRANSMEMBRANE DOMAIN-CONTAINING PROTEIN"/>
    <property type="match status" value="1"/>
</dbReference>
<keyword evidence="6 11" id="KW-0630">Potassium</keyword>
<dbReference type="GO" id="GO:0005886">
    <property type="term" value="C:plasma membrane"/>
    <property type="evidence" value="ECO:0007669"/>
    <property type="project" value="TreeGrafter"/>
</dbReference>
<name>A0A1E7F0F6_9STRA</name>
<dbReference type="InterPro" id="IPR041647">
    <property type="entry name" value="IRK_C"/>
</dbReference>
<accession>A0A1E7F0F6</accession>
<dbReference type="InterPro" id="IPR016449">
    <property type="entry name" value="K_chnl_inward-rec_Kir"/>
</dbReference>
<proteinExistence type="inferred from homology"/>